<evidence type="ECO:0000256" key="2">
    <source>
        <dbReference type="SAM" id="Phobius"/>
    </source>
</evidence>
<dbReference type="Proteomes" id="UP000570166">
    <property type="component" value="Unassembled WGS sequence"/>
</dbReference>
<evidence type="ECO:0000256" key="1">
    <source>
        <dbReference type="SAM" id="MobiDB-lite"/>
    </source>
</evidence>
<name>A0A838L7T4_9SPHN</name>
<keyword evidence="4" id="KW-1185">Reference proteome</keyword>
<evidence type="ECO:0000313" key="4">
    <source>
        <dbReference type="Proteomes" id="UP000570166"/>
    </source>
</evidence>
<feature type="transmembrane region" description="Helical" evidence="2">
    <location>
        <begin position="46"/>
        <end position="65"/>
    </location>
</feature>
<organism evidence="3 4">
    <name type="scientific">Sphingomonas chungangi</name>
    <dbReference type="NCBI Taxonomy" id="2683589"/>
    <lineage>
        <taxon>Bacteria</taxon>
        <taxon>Pseudomonadati</taxon>
        <taxon>Pseudomonadota</taxon>
        <taxon>Alphaproteobacteria</taxon>
        <taxon>Sphingomonadales</taxon>
        <taxon>Sphingomonadaceae</taxon>
        <taxon>Sphingomonas</taxon>
    </lineage>
</organism>
<protein>
    <submittedName>
        <fullName evidence="3">Uncharacterized protein</fullName>
    </submittedName>
</protein>
<evidence type="ECO:0000313" key="3">
    <source>
        <dbReference type="EMBL" id="MBA2935234.1"/>
    </source>
</evidence>
<proteinExistence type="predicted"/>
<feature type="compositionally biased region" description="Polar residues" evidence="1">
    <location>
        <begin position="91"/>
        <end position="103"/>
    </location>
</feature>
<sequence length="141" mass="15057">MWLESRQVLALLGDQKITIASFVALMFYGAFMIIRRGTALSRLRAIIIFGCAAVWLLVVITGVILGDLAQWSSLAVFLFAIGVEGGTSLRAPSTVASEQNPQTAKRAAPRRPLVAEGPMDNAGCDTPSFQNEIVTGSCLSN</sequence>
<accession>A0A838L7T4</accession>
<feature type="transmembrane region" description="Helical" evidence="2">
    <location>
        <begin position="17"/>
        <end position="34"/>
    </location>
</feature>
<dbReference type="EMBL" id="JACEIB010000024">
    <property type="protein sequence ID" value="MBA2935234.1"/>
    <property type="molecule type" value="Genomic_DNA"/>
</dbReference>
<comment type="caution">
    <text evidence="3">The sequence shown here is derived from an EMBL/GenBank/DDBJ whole genome shotgun (WGS) entry which is preliminary data.</text>
</comment>
<gene>
    <name evidence="3" type="ORF">HZF05_14190</name>
</gene>
<keyword evidence="2" id="KW-0812">Transmembrane</keyword>
<feature type="region of interest" description="Disordered" evidence="1">
    <location>
        <begin position="91"/>
        <end position="111"/>
    </location>
</feature>
<keyword evidence="2" id="KW-0472">Membrane</keyword>
<reference evidence="3 4" key="1">
    <citation type="submission" date="2020-07" db="EMBL/GenBank/DDBJ databases">
        <authorList>
            <person name="Sun Q."/>
        </authorList>
    </citation>
    <scope>NUCLEOTIDE SEQUENCE [LARGE SCALE GENOMIC DNA]</scope>
    <source>
        <strain evidence="3 4">CGMCC 1.13654</strain>
    </source>
</reference>
<keyword evidence="2" id="KW-1133">Transmembrane helix</keyword>
<dbReference type="RefSeq" id="WP_160363817.1">
    <property type="nucleotide sequence ID" value="NZ_JACEIB010000024.1"/>
</dbReference>
<dbReference type="AlphaFoldDB" id="A0A838L7T4"/>